<evidence type="ECO:0000256" key="5">
    <source>
        <dbReference type="ARBA" id="ARBA00033747"/>
    </source>
</evidence>
<dbReference type="EMBL" id="LN714483">
    <property type="protein sequence ID" value="CEL67622.1"/>
    <property type="molecule type" value="Genomic_DNA"/>
</dbReference>
<feature type="region of interest" description="Disordered" evidence="8">
    <location>
        <begin position="1"/>
        <end position="20"/>
    </location>
</feature>
<feature type="compositionally biased region" description="Basic and acidic residues" evidence="8">
    <location>
        <begin position="455"/>
        <end position="484"/>
    </location>
</feature>
<dbReference type="InterPro" id="IPR043596">
    <property type="entry name" value="CFAP53/TCHP"/>
</dbReference>
<dbReference type="AlphaFoldDB" id="F0VIS0"/>
<keyword evidence="4" id="KW-0966">Cell projection</keyword>
<feature type="region of interest" description="Disordered" evidence="8">
    <location>
        <begin position="447"/>
        <end position="484"/>
    </location>
</feature>
<dbReference type="Pfam" id="PF13868">
    <property type="entry name" value="TPH"/>
    <property type="match status" value="1"/>
</dbReference>
<evidence type="ECO:0000256" key="6">
    <source>
        <dbReference type="ARBA" id="ARBA00033773"/>
    </source>
</evidence>
<keyword evidence="12" id="KW-1185">Reference proteome</keyword>
<evidence type="ECO:0000256" key="1">
    <source>
        <dbReference type="ARBA" id="ARBA00004138"/>
    </source>
</evidence>
<evidence type="ECO:0000256" key="3">
    <source>
        <dbReference type="ARBA" id="ARBA00023069"/>
    </source>
</evidence>
<evidence type="ECO:0000256" key="4">
    <source>
        <dbReference type="ARBA" id="ARBA00023273"/>
    </source>
</evidence>
<organism evidence="10 12">
    <name type="scientific">Neospora caninum (strain Liverpool)</name>
    <dbReference type="NCBI Taxonomy" id="572307"/>
    <lineage>
        <taxon>Eukaryota</taxon>
        <taxon>Sar</taxon>
        <taxon>Alveolata</taxon>
        <taxon>Apicomplexa</taxon>
        <taxon>Conoidasida</taxon>
        <taxon>Coccidia</taxon>
        <taxon>Eucoccidiorida</taxon>
        <taxon>Eimeriorina</taxon>
        <taxon>Sarcocystidae</taxon>
        <taxon>Neospora</taxon>
    </lineage>
</organism>
<dbReference type="InterPro" id="IPR043597">
    <property type="entry name" value="TPH_dom"/>
</dbReference>
<dbReference type="VEuPathDB" id="ToxoDB:NCLIV_034180"/>
<protein>
    <recommendedName>
        <fullName evidence="6">Cilia- and flagella-associated protein 53</fullName>
    </recommendedName>
</protein>
<accession>F0VIS0</accession>
<dbReference type="eggNOG" id="ENOG502QZP2">
    <property type="taxonomic scope" value="Eukaryota"/>
</dbReference>
<proteinExistence type="inferred from homology"/>
<dbReference type="OrthoDB" id="75950at2759"/>
<feature type="coiled-coil region" evidence="7">
    <location>
        <begin position="69"/>
        <end position="144"/>
    </location>
</feature>
<evidence type="ECO:0000259" key="9">
    <source>
        <dbReference type="Pfam" id="PF13868"/>
    </source>
</evidence>
<evidence type="ECO:0000313" key="11">
    <source>
        <dbReference type="EMBL" id="CEL67622.1"/>
    </source>
</evidence>
<evidence type="ECO:0000256" key="7">
    <source>
        <dbReference type="SAM" id="Coils"/>
    </source>
</evidence>
<comment type="subcellular location">
    <subcellularLocation>
        <location evidence="1">Cell projection</location>
        <location evidence="1">Cilium</location>
    </subcellularLocation>
</comment>
<feature type="region of interest" description="Disordered" evidence="8">
    <location>
        <begin position="508"/>
        <end position="528"/>
    </location>
</feature>
<reference evidence="11" key="4">
    <citation type="journal article" date="2015" name="PLoS ONE">
        <title>Comprehensive Evaluation of Toxoplasma gondii VEG and Neospora caninum LIV Genomes with Tachyzoite Stage Transcriptome and Proteome Defines Novel Transcript Features.</title>
        <authorList>
            <person name="Ramaprasad A."/>
            <person name="Mourier T."/>
            <person name="Naeem R."/>
            <person name="Malas T.B."/>
            <person name="Moussa E."/>
            <person name="Panigrahi A."/>
            <person name="Vermont S.J."/>
            <person name="Otto T.D."/>
            <person name="Wastling J."/>
            <person name="Pain A."/>
        </authorList>
    </citation>
    <scope>NUCLEOTIDE SEQUENCE</scope>
    <source>
        <strain evidence="11">Liverpool</strain>
    </source>
</reference>
<reference evidence="12" key="3">
    <citation type="journal article" date="2012" name="PLoS Pathog.">
        <title>Comparative genomics of the apicomplexan parasites Toxoplasma gondii and Neospora caninum: Coccidia differing in host range and transmission strategy.</title>
        <authorList>
            <person name="Reid A.J."/>
            <person name="Vermont S.J."/>
            <person name="Cotton J.A."/>
            <person name="Harris D."/>
            <person name="Hill-Cawthorne G.A."/>
            <person name="Konen-Waisman S."/>
            <person name="Latham S.M."/>
            <person name="Mourier T."/>
            <person name="Norton R."/>
            <person name="Quail M.A."/>
            <person name="Sanders M."/>
            <person name="Shanmugam D."/>
            <person name="Sohal A."/>
            <person name="Wasmuth J.D."/>
            <person name="Brunk B."/>
            <person name="Grigg M.E."/>
            <person name="Howard J.C."/>
            <person name="Parkinson J."/>
            <person name="Roos D.S."/>
            <person name="Trees A.J."/>
            <person name="Berriman M."/>
            <person name="Pain A."/>
            <person name="Wastling J.M."/>
        </authorList>
    </citation>
    <scope>NUCLEOTIDE SEQUENCE [LARGE SCALE GENOMIC DNA]</scope>
    <source>
        <strain evidence="12">Liverpool</strain>
    </source>
</reference>
<feature type="coiled-coil region" evidence="7">
    <location>
        <begin position="199"/>
        <end position="363"/>
    </location>
</feature>
<evidence type="ECO:0000313" key="12">
    <source>
        <dbReference type="Proteomes" id="UP000007494"/>
    </source>
</evidence>
<dbReference type="PANTHER" id="PTHR31183:SF1">
    <property type="entry name" value="CILIA- AND FLAGELLA-ASSOCIATED PROTEIN 53"/>
    <property type="match status" value="1"/>
</dbReference>
<evidence type="ECO:0000256" key="2">
    <source>
        <dbReference type="ARBA" id="ARBA00023054"/>
    </source>
</evidence>
<keyword evidence="3" id="KW-0969">Cilium</keyword>
<evidence type="ECO:0000256" key="8">
    <source>
        <dbReference type="SAM" id="MobiDB-lite"/>
    </source>
</evidence>
<dbReference type="PANTHER" id="PTHR31183">
    <property type="entry name" value="TRICHOPLEIN KERATIN FILAMENT-BINDING PROTEIN FAMILY MEMBER"/>
    <property type="match status" value="1"/>
</dbReference>
<evidence type="ECO:0000313" key="10">
    <source>
        <dbReference type="EMBL" id="CBZ53631.1"/>
    </source>
</evidence>
<dbReference type="GO" id="GO:0005929">
    <property type="term" value="C:cilium"/>
    <property type="evidence" value="ECO:0007669"/>
    <property type="project" value="UniProtKB-SubCell"/>
</dbReference>
<dbReference type="RefSeq" id="XP_003883663.1">
    <property type="nucleotide sequence ID" value="XM_003883614.1"/>
</dbReference>
<feature type="domain" description="Trichohyalin-plectin-homology" evidence="9">
    <location>
        <begin position="150"/>
        <end position="486"/>
    </location>
</feature>
<dbReference type="OMA" id="ANIQYTK"/>
<name>F0VIS0_NEOCL</name>
<reference evidence="10" key="1">
    <citation type="submission" date="2011-02" db="EMBL/GenBank/DDBJ databases">
        <authorList>
            <person name="Aslett M."/>
        </authorList>
    </citation>
    <scope>NUCLEOTIDE SEQUENCE</scope>
    <source>
        <strain evidence="10">Liverpool</strain>
    </source>
</reference>
<keyword evidence="2 7" id="KW-0175">Coiled coil</keyword>
<dbReference type="Proteomes" id="UP000007494">
    <property type="component" value="Chromosome VIII"/>
</dbReference>
<dbReference type="InParanoid" id="F0VIS0"/>
<comment type="similarity">
    <text evidence="5">Belongs to the CFAP53 family.</text>
</comment>
<sequence length="528" mass="63497">MWGVPKKPLPPPQQGVPRRGVSVSVFEQRMHKRKLEDARLAELQADVHQTRVQQHLADATERSARLMEAALVKQRAEELRQQQKAHLEQRRRALQDLLDKEQKMYQAELKALETTADQRKERLMERARELRQKREKERGELAENLQYRRWRESVDELRSSDAKLHALKALAARDEQVFQKALERDKEEQRDRIFAALWQEEYAKKLKREEEEQERAVQQRRETRVALQEQLALQGVMRERESEERKREITELRKAECERALQDRRKRTEEAKRNEEKRQELIEAIAEQKKEKEAQRELTWELERQYLQAEKEQDALLERKEQEEKEVIRRHATDYREALLHDMQKKKENQHELERLYMKDQEKDWQKQDAQIRREEEGRRRLLEEVIQSCKELCHHKAVEAERLAEQKRLDLAVVQEDFRRFQEDVERKKLAQGHMKARYREELNDQLKQATAAREAEKRRIEDESEARKREERRIDEALEQEKAKQAALEEAVKTMREQQKAAMDEALAKRTAAKPAVVVAPWDRDS</sequence>
<gene>
    <name evidence="11" type="ORF">BN1204_034180</name>
    <name evidence="10" type="ORF">NCLIV_034180</name>
</gene>
<reference evidence="10" key="2">
    <citation type="submission" date="2011-03" db="EMBL/GenBank/DDBJ databases">
        <title>Comparative genomics and transcriptomics of Neospora caninum and Toxoplasma gondii.</title>
        <authorList>
            <person name="Reid A.J."/>
            <person name="Sohal A."/>
            <person name="Harris D."/>
            <person name="Quail M."/>
            <person name="Sanders M."/>
            <person name="Berriman M."/>
            <person name="Wastling J.M."/>
            <person name="Pain A."/>
        </authorList>
    </citation>
    <scope>NUCLEOTIDE SEQUENCE</scope>
    <source>
        <strain evidence="10">Liverpool</strain>
    </source>
</reference>
<dbReference type="GeneID" id="13443043"/>
<dbReference type="EMBL" id="FR823390">
    <property type="protein sequence ID" value="CBZ53631.1"/>
    <property type="molecule type" value="Genomic_DNA"/>
</dbReference>